<reference evidence="2" key="1">
    <citation type="submission" date="2020-06" db="EMBL/GenBank/DDBJ databases">
        <title>WGS assembly of Ceratodon purpureus strain R40.</title>
        <authorList>
            <person name="Carey S.B."/>
            <person name="Jenkins J."/>
            <person name="Shu S."/>
            <person name="Lovell J.T."/>
            <person name="Sreedasyam A."/>
            <person name="Maumus F."/>
            <person name="Tiley G.P."/>
            <person name="Fernandez-Pozo N."/>
            <person name="Barry K."/>
            <person name="Chen C."/>
            <person name="Wang M."/>
            <person name="Lipzen A."/>
            <person name="Daum C."/>
            <person name="Saski C.A."/>
            <person name="Payton A.C."/>
            <person name="Mcbreen J.C."/>
            <person name="Conrad R.E."/>
            <person name="Kollar L.M."/>
            <person name="Olsson S."/>
            <person name="Huttunen S."/>
            <person name="Landis J.B."/>
            <person name="Wickett N.J."/>
            <person name="Johnson M.G."/>
            <person name="Rensing S.A."/>
            <person name="Grimwood J."/>
            <person name="Schmutz J."/>
            <person name="Mcdaniel S.F."/>
        </authorList>
    </citation>
    <scope>NUCLEOTIDE SEQUENCE</scope>
    <source>
        <strain evidence="2">R40</strain>
    </source>
</reference>
<feature type="compositionally biased region" description="Polar residues" evidence="1">
    <location>
        <begin position="67"/>
        <end position="79"/>
    </location>
</feature>
<gene>
    <name evidence="2" type="ORF">KC19_7G012900</name>
</gene>
<dbReference type="AlphaFoldDB" id="A0A8T0H1K3"/>
<feature type="region of interest" description="Disordered" evidence="1">
    <location>
        <begin position="67"/>
        <end position="87"/>
    </location>
</feature>
<evidence type="ECO:0000313" key="2">
    <source>
        <dbReference type="EMBL" id="KAG0565766.1"/>
    </source>
</evidence>
<dbReference type="Proteomes" id="UP000822688">
    <property type="component" value="Chromosome 7"/>
</dbReference>
<accession>A0A8T0H1K3</accession>
<keyword evidence="3" id="KW-1185">Reference proteome</keyword>
<proteinExistence type="predicted"/>
<sequence>MPDFALLVEEHRLIKTSDIDTNWIITNHVTSTQLNSNKQVPKRDLDIKRKISARVKTRNQFPLRLQSSVRKQDTSTTSEHQLKRRKQSILVDLPKTFLTTKQCSPTQTHVLSTAHKTNSSRL</sequence>
<dbReference type="EMBL" id="CM026428">
    <property type="protein sequence ID" value="KAG0565766.1"/>
    <property type="molecule type" value="Genomic_DNA"/>
</dbReference>
<protein>
    <submittedName>
        <fullName evidence="2">Uncharacterized protein</fullName>
    </submittedName>
</protein>
<evidence type="ECO:0000313" key="3">
    <source>
        <dbReference type="Proteomes" id="UP000822688"/>
    </source>
</evidence>
<organism evidence="2 3">
    <name type="scientific">Ceratodon purpureus</name>
    <name type="common">Fire moss</name>
    <name type="synonym">Dicranum purpureum</name>
    <dbReference type="NCBI Taxonomy" id="3225"/>
    <lineage>
        <taxon>Eukaryota</taxon>
        <taxon>Viridiplantae</taxon>
        <taxon>Streptophyta</taxon>
        <taxon>Embryophyta</taxon>
        <taxon>Bryophyta</taxon>
        <taxon>Bryophytina</taxon>
        <taxon>Bryopsida</taxon>
        <taxon>Dicranidae</taxon>
        <taxon>Pseudoditrichales</taxon>
        <taxon>Ditrichaceae</taxon>
        <taxon>Ceratodon</taxon>
    </lineage>
</organism>
<evidence type="ECO:0000256" key="1">
    <source>
        <dbReference type="SAM" id="MobiDB-lite"/>
    </source>
</evidence>
<name>A0A8T0H1K3_CERPU</name>
<comment type="caution">
    <text evidence="2">The sequence shown here is derived from an EMBL/GenBank/DDBJ whole genome shotgun (WGS) entry which is preliminary data.</text>
</comment>